<dbReference type="Proteomes" id="UP001632037">
    <property type="component" value="Unassembled WGS sequence"/>
</dbReference>
<dbReference type="EMBL" id="JBIMZQ010000041">
    <property type="protein sequence ID" value="KAL3660343.1"/>
    <property type="molecule type" value="Genomic_DNA"/>
</dbReference>
<keyword evidence="2" id="KW-1185">Reference proteome</keyword>
<evidence type="ECO:0000313" key="2">
    <source>
        <dbReference type="Proteomes" id="UP001632037"/>
    </source>
</evidence>
<comment type="caution">
    <text evidence="1">The sequence shown here is derived from an EMBL/GenBank/DDBJ whole genome shotgun (WGS) entry which is preliminary data.</text>
</comment>
<evidence type="ECO:0000313" key="1">
    <source>
        <dbReference type="EMBL" id="KAL3660343.1"/>
    </source>
</evidence>
<proteinExistence type="predicted"/>
<gene>
    <name evidence="1" type="ORF">V7S43_014497</name>
</gene>
<name>A0ABD3F0N1_9STRA</name>
<reference evidence="1 2" key="1">
    <citation type="submission" date="2024-09" db="EMBL/GenBank/DDBJ databases">
        <title>Genome sequencing and assembly of Phytophthora oleae, isolate VK10A, causative agent of rot of olive drupes.</title>
        <authorList>
            <person name="Conti Taguali S."/>
            <person name="Riolo M."/>
            <person name="La Spada F."/>
            <person name="Cacciola S.O."/>
            <person name="Dionisio G."/>
        </authorList>
    </citation>
    <scope>NUCLEOTIDE SEQUENCE [LARGE SCALE GENOMIC DNA]</scope>
    <source>
        <strain evidence="1 2">VK10A</strain>
    </source>
</reference>
<accession>A0ABD3F0N1</accession>
<organism evidence="1 2">
    <name type="scientific">Phytophthora oleae</name>
    <dbReference type="NCBI Taxonomy" id="2107226"/>
    <lineage>
        <taxon>Eukaryota</taxon>
        <taxon>Sar</taxon>
        <taxon>Stramenopiles</taxon>
        <taxon>Oomycota</taxon>
        <taxon>Peronosporomycetes</taxon>
        <taxon>Peronosporales</taxon>
        <taxon>Peronosporaceae</taxon>
        <taxon>Phytophthora</taxon>
    </lineage>
</organism>
<sequence length="99" mass="11280">MAVEEKIRTLKQSLAGIAESGRLRIHRQVYSLLIDRLEDIYNAKLEAGIKTSMNTVLEMAEKWMKVLQKPQVPVELVKTVFRGFSDGSCAGRILYQTIR</sequence>
<protein>
    <submittedName>
        <fullName evidence="1">Uncharacterized protein</fullName>
    </submittedName>
</protein>
<dbReference type="AlphaFoldDB" id="A0ABD3F0N1"/>